<accession>A0ABW0K750</accession>
<sequence>MTENNHSLSSMEPTNKKAMIMAILFLIIAIAGLTYVKWWPYYWKAIDAATKHSLGASIITGKNPVAPDPSWQSAWDYALAYYKSVWKAAVLGIMLGSLLQVLLPSGWLYKVLGKTSFGSTFVGGVAAIPGMMCTCCAAPLAVGLRKKNASVGASLAFWLGNPTLNPATLVFMTFVLSWKFTLIRLAFGIILTFGVSYIANRFANANDKVPKSLSDAQKAVEVEQARPLLNRWLRSVGAMILHIVPAYIISVLLIGAFRAWLFPAMGETQVAGILLIIGFAVAGMLFVIPTAAEIPIIQTFMSFGLGTGPAAALLLTLPSVSLPSLLMVSRSFPKKVLLFVAASVVVLGILSGIIGALVL</sequence>
<feature type="transmembrane region" description="Helical" evidence="7">
    <location>
        <begin position="337"/>
        <end position="358"/>
    </location>
</feature>
<evidence type="ECO:0000313" key="9">
    <source>
        <dbReference type="Proteomes" id="UP001596044"/>
    </source>
</evidence>
<comment type="subcellular location">
    <subcellularLocation>
        <location evidence="1">Cell membrane</location>
        <topology evidence="1">Multi-pass membrane protein</topology>
    </subcellularLocation>
</comment>
<keyword evidence="3" id="KW-1003">Cell membrane</keyword>
<feature type="transmembrane region" description="Helical" evidence="7">
    <location>
        <begin position="121"/>
        <end position="143"/>
    </location>
</feature>
<keyword evidence="9" id="KW-1185">Reference proteome</keyword>
<gene>
    <name evidence="8" type="ORF">ACFPOG_13300</name>
</gene>
<evidence type="ECO:0000256" key="5">
    <source>
        <dbReference type="ARBA" id="ARBA00022989"/>
    </source>
</evidence>
<dbReference type="Proteomes" id="UP001596044">
    <property type="component" value="Unassembled WGS sequence"/>
</dbReference>
<comment type="similarity">
    <text evidence="2">Belongs to the UPF0718 family.</text>
</comment>
<evidence type="ECO:0000256" key="3">
    <source>
        <dbReference type="ARBA" id="ARBA00022475"/>
    </source>
</evidence>
<keyword evidence="6 7" id="KW-0472">Membrane</keyword>
<reference evidence="9" key="1">
    <citation type="journal article" date="2019" name="Int. J. Syst. Evol. Microbiol.">
        <title>The Global Catalogue of Microorganisms (GCM) 10K type strain sequencing project: providing services to taxonomists for standard genome sequencing and annotation.</title>
        <authorList>
            <consortium name="The Broad Institute Genomics Platform"/>
            <consortium name="The Broad Institute Genome Sequencing Center for Infectious Disease"/>
            <person name="Wu L."/>
            <person name="Ma J."/>
        </authorList>
    </citation>
    <scope>NUCLEOTIDE SEQUENCE [LARGE SCALE GENOMIC DNA]</scope>
    <source>
        <strain evidence="9">KACC 11904</strain>
    </source>
</reference>
<dbReference type="Pfam" id="PF03773">
    <property type="entry name" value="ArsP_1"/>
    <property type="match status" value="1"/>
</dbReference>
<evidence type="ECO:0000256" key="4">
    <source>
        <dbReference type="ARBA" id="ARBA00022692"/>
    </source>
</evidence>
<organism evidence="8 9">
    <name type="scientific">Paenibacillus aestuarii</name>
    <dbReference type="NCBI Taxonomy" id="516965"/>
    <lineage>
        <taxon>Bacteria</taxon>
        <taxon>Bacillati</taxon>
        <taxon>Bacillota</taxon>
        <taxon>Bacilli</taxon>
        <taxon>Bacillales</taxon>
        <taxon>Paenibacillaceae</taxon>
        <taxon>Paenibacillus</taxon>
    </lineage>
</organism>
<feature type="transmembrane region" description="Helical" evidence="7">
    <location>
        <begin position="155"/>
        <end position="176"/>
    </location>
</feature>
<comment type="caution">
    <text evidence="8">The sequence shown here is derived from an EMBL/GenBank/DDBJ whole genome shotgun (WGS) entry which is preliminary data.</text>
</comment>
<name>A0ABW0K750_9BACL</name>
<feature type="transmembrane region" description="Helical" evidence="7">
    <location>
        <begin position="182"/>
        <end position="199"/>
    </location>
</feature>
<feature type="transmembrane region" description="Helical" evidence="7">
    <location>
        <begin position="236"/>
        <end position="257"/>
    </location>
</feature>
<dbReference type="PANTHER" id="PTHR43299">
    <property type="entry name" value="UPF0718 PROTEIN YRAQ"/>
    <property type="match status" value="1"/>
</dbReference>
<feature type="transmembrane region" description="Helical" evidence="7">
    <location>
        <begin position="300"/>
        <end position="317"/>
    </location>
</feature>
<evidence type="ECO:0000256" key="1">
    <source>
        <dbReference type="ARBA" id="ARBA00004651"/>
    </source>
</evidence>
<evidence type="ECO:0000256" key="2">
    <source>
        <dbReference type="ARBA" id="ARBA00006386"/>
    </source>
</evidence>
<evidence type="ECO:0000256" key="6">
    <source>
        <dbReference type="ARBA" id="ARBA00023136"/>
    </source>
</evidence>
<keyword evidence="5 7" id="KW-1133">Transmembrane helix</keyword>
<evidence type="ECO:0000313" key="8">
    <source>
        <dbReference type="EMBL" id="MFC5449238.1"/>
    </source>
</evidence>
<feature type="transmembrane region" description="Helical" evidence="7">
    <location>
        <begin position="18"/>
        <end position="36"/>
    </location>
</feature>
<evidence type="ECO:0000256" key="7">
    <source>
        <dbReference type="SAM" id="Phobius"/>
    </source>
</evidence>
<feature type="transmembrane region" description="Helical" evidence="7">
    <location>
        <begin position="88"/>
        <end position="109"/>
    </location>
</feature>
<protein>
    <submittedName>
        <fullName evidence="8">Permease</fullName>
    </submittedName>
</protein>
<dbReference type="EMBL" id="JBHSMJ010000018">
    <property type="protein sequence ID" value="MFC5449238.1"/>
    <property type="molecule type" value="Genomic_DNA"/>
</dbReference>
<dbReference type="InterPro" id="IPR005524">
    <property type="entry name" value="DUF318"/>
</dbReference>
<feature type="transmembrane region" description="Helical" evidence="7">
    <location>
        <begin position="269"/>
        <end position="288"/>
    </location>
</feature>
<dbReference type="PANTHER" id="PTHR43299:SF1">
    <property type="entry name" value="UPF0718 PROTEIN YRAQ"/>
    <property type="match status" value="1"/>
</dbReference>
<dbReference type="RefSeq" id="WP_270879639.1">
    <property type="nucleotide sequence ID" value="NZ_JAQFVF010000026.1"/>
</dbReference>
<keyword evidence="4 7" id="KW-0812">Transmembrane</keyword>
<proteinExistence type="inferred from homology"/>